<dbReference type="Gene3D" id="3.40.50.300">
    <property type="entry name" value="P-loop containing nucleotide triphosphate hydrolases"/>
    <property type="match status" value="2"/>
</dbReference>
<evidence type="ECO:0000256" key="5">
    <source>
        <dbReference type="ARBA" id="ARBA00022737"/>
    </source>
</evidence>
<dbReference type="InterPro" id="IPR013581">
    <property type="entry name" value="PDR_assoc"/>
</dbReference>
<dbReference type="Pfam" id="PF00005">
    <property type="entry name" value="ABC_tran"/>
    <property type="match status" value="2"/>
</dbReference>
<feature type="transmembrane region" description="Helical" evidence="12">
    <location>
        <begin position="1277"/>
        <end position="1297"/>
    </location>
</feature>
<feature type="transmembrane region" description="Helical" evidence="12">
    <location>
        <begin position="555"/>
        <end position="574"/>
    </location>
</feature>
<keyword evidence="5" id="KW-0677">Repeat</keyword>
<feature type="transmembrane region" description="Helical" evidence="12">
    <location>
        <begin position="639"/>
        <end position="658"/>
    </location>
</feature>
<organism evidence="14 15">
    <name type="scientific">Panicum virgatum</name>
    <name type="common">Blackwell switchgrass</name>
    <dbReference type="NCBI Taxonomy" id="38727"/>
    <lineage>
        <taxon>Eukaryota</taxon>
        <taxon>Viridiplantae</taxon>
        <taxon>Streptophyta</taxon>
        <taxon>Embryophyta</taxon>
        <taxon>Tracheophyta</taxon>
        <taxon>Spermatophyta</taxon>
        <taxon>Magnoliopsida</taxon>
        <taxon>Liliopsida</taxon>
        <taxon>Poales</taxon>
        <taxon>Poaceae</taxon>
        <taxon>PACMAD clade</taxon>
        <taxon>Panicoideae</taxon>
        <taxon>Panicodae</taxon>
        <taxon>Paniceae</taxon>
        <taxon>Panicinae</taxon>
        <taxon>Panicum</taxon>
        <taxon>Panicum sect. Hiantes</taxon>
    </lineage>
</organism>
<comment type="function">
    <text evidence="10">May be a general defense protein.</text>
</comment>
<evidence type="ECO:0000256" key="12">
    <source>
        <dbReference type="SAM" id="Phobius"/>
    </source>
</evidence>
<evidence type="ECO:0000313" key="14">
    <source>
        <dbReference type="EMBL" id="KAG2599003.1"/>
    </source>
</evidence>
<feature type="transmembrane region" description="Helical" evidence="12">
    <location>
        <begin position="1416"/>
        <end position="1439"/>
    </location>
</feature>
<gene>
    <name evidence="14" type="ORF">PVAP13_5KG407000</name>
</gene>
<dbReference type="PROSITE" id="PS50893">
    <property type="entry name" value="ABC_TRANSPORTER_2"/>
    <property type="match status" value="2"/>
</dbReference>
<evidence type="ECO:0000259" key="13">
    <source>
        <dbReference type="PROSITE" id="PS50893"/>
    </source>
</evidence>
<keyword evidence="15" id="KW-1185">Reference proteome</keyword>
<evidence type="ECO:0000313" key="15">
    <source>
        <dbReference type="Proteomes" id="UP000823388"/>
    </source>
</evidence>
<keyword evidence="9 12" id="KW-0472">Membrane</keyword>
<dbReference type="FunFam" id="3.40.50.300:FF:000059">
    <property type="entry name" value="ABC transporter G family member 40"/>
    <property type="match status" value="1"/>
</dbReference>
<evidence type="ECO:0000256" key="4">
    <source>
        <dbReference type="ARBA" id="ARBA00022692"/>
    </source>
</evidence>
<feature type="transmembrane region" description="Helical" evidence="12">
    <location>
        <begin position="1304"/>
        <end position="1328"/>
    </location>
</feature>
<comment type="caution">
    <text evidence="14">The sequence shown here is derived from an EMBL/GenBank/DDBJ whole genome shotgun (WGS) entry which is preliminary data.</text>
</comment>
<name>A0A8T0SPT1_PANVG</name>
<evidence type="ECO:0000256" key="10">
    <source>
        <dbReference type="ARBA" id="ARBA00037747"/>
    </source>
</evidence>
<dbReference type="GO" id="GO:0005524">
    <property type="term" value="F:ATP binding"/>
    <property type="evidence" value="ECO:0007669"/>
    <property type="project" value="UniProtKB-KW"/>
</dbReference>
<sequence length="1446" mass="163490">MDREIHRVTSLQRDSSLWRRGDDVFSRQSSRFQDEEDDEEALRWAALERLPTFDRVRRGMLALDEDGEKVEVDVGRLGARESRALIERLVRAADDDHERFLLKLKERMDRVGIDYPTIEVRYEHLHVEAQVRVGNRGLPTLINSVTNTIESIGNALHIIPSRKQPMTVLHDVSGIVKPRRMTLLLGPPGSGKTSLLLALAGKLDKDLKVSGKVTYNGHGMNEFVPERTAAYISQHDLHIGEMTVRETLQFSARCQGVGTRYEMLTELARREKAANIKPDHDIDVYMKASAMGGQESSIVTDYILKILGLEVCADTVVGNEMLRGISGGQRKRVTTGEMLVGPARALFMDEISTGLDSSTTYQIVNSLRQTIHILGGTAVISLLQPAPETYNLFDDIILLSDGHVVYQGPREHVLEFFEFMGFRCPARKGVADFLQEVTSRKDQGQYWYRQDRPYHFVPVKKFADAFHTFHVGRSIQNELSEPFDRTRSHPAALATSKYGVKRMELLKATIDRELLLMKRNAFMYIFKSVSLTLMSLVVMTTFFRTNMHRNVTYGGIYMGALYFALDTVMFNGFAELAMTVLKLPVFFKQRDLLFFPAWAYTIPSWILQIPITFLEVGVYVFSTYYVIGFDPSVSRFFKQYLLLLALNQMSSALFRFIAGIGRDMVVSHTFGPLALLAFQTLGGYVLARPNVKKWWIWGYWISPLSYAQNAISTNEFLGKSWSQIQNGTTLGITVLKNRGIFTEAKWYWIGFGALIGYTLLFNLLYTLALSVLSPFADSHGSMSEEELKEKHATLTGEVIEGQKEKKSRRQEVELSNSVGPNSLTTSDNSSQNRKGMVLPFASLSLTFNDIRYSVDMPEAMKAQGVTEDRLLLLKGVSGSFRPGVLTALMGVSGAGKTTLMDVLAGRKTGGYIEGDITISGYPKKQETFARISGYCEQNDIHSPHVTVYESLLFSAWLRLPSDVDLQTRKMFIEEVMDLVELTSLRGALVGLPGVSGLSTEQRKRLTIAVELVANPSIIFMDEPTSGLDARAAAIVMRTVRNTVNTGRTVVCTIHQPSIDIFEAFDELFLMKRGGEEIYVGPVGQNSSKLIEYFEGIEGVSKIKDGYNPATWMLEVSSSAQEEMLGVDFCEIYKQSELYQRNKELIEELSTPSPGSSDLNFPTQYSRSLFTQCLACLWKQKLSYWRNPSYTAVRIMFTVIIALLFGTMFWDLGGRTKKQQDLFNAMGSMYAAVLYLGVQNSGSVQPVVVVERTVFYRERAAGMYSALPYAFGQVLIELPYIFVQTLIYGVLVYSMIGFEWTAAKFLWYLFFMYFTLLYFTFYGMMAVGLTPNESIAAIISSAFYNVWNLFSGFLIPRPKLPVWWRWYSWICPVAWTLYGLVASQFGDIMHTLDDAEKEGQTVAQFITEYFGFHHDQLWLVAVVHVALACFFAFLFSFAIMKFNFQKR</sequence>
<accession>A0A8T0SPT1</accession>
<comment type="subcellular location">
    <subcellularLocation>
        <location evidence="1">Membrane</location>
        <topology evidence="1">Multi-pass membrane protein</topology>
    </subcellularLocation>
</comment>
<keyword evidence="7" id="KW-0067">ATP-binding</keyword>
<dbReference type="GO" id="GO:0016020">
    <property type="term" value="C:membrane"/>
    <property type="evidence" value="ECO:0007669"/>
    <property type="project" value="UniProtKB-SubCell"/>
</dbReference>
<feature type="domain" description="ABC transporter" evidence="13">
    <location>
        <begin position="153"/>
        <end position="426"/>
    </location>
</feature>
<feature type="transmembrane region" description="Helical" evidence="12">
    <location>
        <begin position="670"/>
        <end position="687"/>
    </location>
</feature>
<evidence type="ECO:0000256" key="9">
    <source>
        <dbReference type="ARBA" id="ARBA00023136"/>
    </source>
</evidence>
<protein>
    <recommendedName>
        <fullName evidence="13">ABC transporter domain-containing protein</fullName>
    </recommendedName>
</protein>
<dbReference type="CDD" id="cd03233">
    <property type="entry name" value="ABCG_PDR_domain1"/>
    <property type="match status" value="1"/>
</dbReference>
<evidence type="ECO:0000256" key="2">
    <source>
        <dbReference type="ARBA" id="ARBA00006012"/>
    </source>
</evidence>
<keyword evidence="3" id="KW-0813">Transport</keyword>
<evidence type="ECO:0000256" key="1">
    <source>
        <dbReference type="ARBA" id="ARBA00004141"/>
    </source>
</evidence>
<dbReference type="OrthoDB" id="66620at2759"/>
<feature type="transmembrane region" description="Helical" evidence="12">
    <location>
        <begin position="1190"/>
        <end position="1209"/>
    </location>
</feature>
<evidence type="ECO:0000256" key="8">
    <source>
        <dbReference type="ARBA" id="ARBA00022989"/>
    </source>
</evidence>
<dbReference type="SMART" id="SM00382">
    <property type="entry name" value="AAA"/>
    <property type="match status" value="2"/>
</dbReference>
<evidence type="ECO:0000256" key="6">
    <source>
        <dbReference type="ARBA" id="ARBA00022741"/>
    </source>
</evidence>
<dbReference type="GO" id="GO:0016887">
    <property type="term" value="F:ATP hydrolysis activity"/>
    <property type="evidence" value="ECO:0007669"/>
    <property type="project" value="InterPro"/>
</dbReference>
<feature type="compositionally biased region" description="Polar residues" evidence="11">
    <location>
        <begin position="813"/>
        <end position="831"/>
    </location>
</feature>
<keyword evidence="6" id="KW-0547">Nucleotide-binding</keyword>
<keyword evidence="8 12" id="KW-1133">Transmembrane helix</keyword>
<keyword evidence="4 12" id="KW-0812">Transmembrane</keyword>
<dbReference type="GO" id="GO:0140359">
    <property type="term" value="F:ABC-type transporter activity"/>
    <property type="evidence" value="ECO:0007669"/>
    <property type="project" value="InterPro"/>
</dbReference>
<dbReference type="InterPro" id="IPR003593">
    <property type="entry name" value="AAA+_ATPase"/>
</dbReference>
<feature type="region of interest" description="Disordered" evidence="11">
    <location>
        <begin position="793"/>
        <end position="831"/>
    </location>
</feature>
<dbReference type="Pfam" id="PF14510">
    <property type="entry name" value="ABC_trans_N"/>
    <property type="match status" value="1"/>
</dbReference>
<evidence type="ECO:0000256" key="7">
    <source>
        <dbReference type="ARBA" id="ARBA00022840"/>
    </source>
</evidence>
<dbReference type="Pfam" id="PF01061">
    <property type="entry name" value="ABC2_membrane"/>
    <property type="match status" value="2"/>
</dbReference>
<dbReference type="InterPro" id="IPR029481">
    <property type="entry name" value="ABC_trans_N"/>
</dbReference>
<dbReference type="InterPro" id="IPR034003">
    <property type="entry name" value="ABCG_PDR_2"/>
</dbReference>
<feature type="transmembrane region" description="Helical" evidence="12">
    <location>
        <begin position="746"/>
        <end position="772"/>
    </location>
</feature>
<dbReference type="SUPFAM" id="SSF52540">
    <property type="entry name" value="P-loop containing nucleoside triphosphate hydrolases"/>
    <property type="match status" value="2"/>
</dbReference>
<dbReference type="FunFam" id="3.40.50.300:FF:000179">
    <property type="entry name" value="ABC transporter G family member 34"/>
    <property type="match status" value="1"/>
</dbReference>
<dbReference type="EMBL" id="CM029045">
    <property type="protein sequence ID" value="KAG2599003.1"/>
    <property type="molecule type" value="Genomic_DNA"/>
</dbReference>
<comment type="similarity">
    <text evidence="2">Belongs to the ABC transporter superfamily. ABCG family. PDR (TC 3.A.1.205) subfamily.</text>
</comment>
<evidence type="ECO:0000256" key="11">
    <source>
        <dbReference type="SAM" id="MobiDB-lite"/>
    </source>
</evidence>
<dbReference type="Proteomes" id="UP000823388">
    <property type="component" value="Chromosome 5K"/>
</dbReference>
<feature type="transmembrane region" description="Helical" evidence="12">
    <location>
        <begin position="521"/>
        <end position="543"/>
    </location>
</feature>
<feature type="transmembrane region" description="Helical" evidence="12">
    <location>
        <begin position="1365"/>
        <end position="1384"/>
    </location>
</feature>
<dbReference type="PANTHER" id="PTHR48040:SF20">
    <property type="entry name" value="PLEIOTROPIC DRUG RESISTANCE PROTEIN 1"/>
    <property type="match status" value="1"/>
</dbReference>
<feature type="domain" description="ABC transporter" evidence="13">
    <location>
        <begin position="845"/>
        <end position="1097"/>
    </location>
</feature>
<dbReference type="InterPro" id="IPR034001">
    <property type="entry name" value="ABCG_PDR_1"/>
</dbReference>
<dbReference type="InterPro" id="IPR027417">
    <property type="entry name" value="P-loop_NTPase"/>
</dbReference>
<dbReference type="CDD" id="cd03232">
    <property type="entry name" value="ABCG_PDR_domain2"/>
    <property type="match status" value="1"/>
</dbReference>
<evidence type="ECO:0000256" key="3">
    <source>
        <dbReference type="ARBA" id="ARBA00022448"/>
    </source>
</evidence>
<proteinExistence type="inferred from homology"/>
<feature type="transmembrane region" description="Helical" evidence="12">
    <location>
        <begin position="1334"/>
        <end position="1353"/>
    </location>
</feature>
<reference evidence="14" key="1">
    <citation type="submission" date="2020-05" db="EMBL/GenBank/DDBJ databases">
        <title>WGS assembly of Panicum virgatum.</title>
        <authorList>
            <person name="Lovell J.T."/>
            <person name="Jenkins J."/>
            <person name="Shu S."/>
            <person name="Juenger T.E."/>
            <person name="Schmutz J."/>
        </authorList>
    </citation>
    <scope>NUCLEOTIDE SEQUENCE</scope>
    <source>
        <strain evidence="14">AP13</strain>
    </source>
</reference>
<feature type="transmembrane region" description="Helical" evidence="12">
    <location>
        <begin position="605"/>
        <end position="627"/>
    </location>
</feature>
<feature type="compositionally biased region" description="Basic and acidic residues" evidence="11">
    <location>
        <begin position="800"/>
        <end position="812"/>
    </location>
</feature>
<dbReference type="InterPro" id="IPR013525">
    <property type="entry name" value="ABC2_TM"/>
</dbReference>
<dbReference type="InterPro" id="IPR003439">
    <property type="entry name" value="ABC_transporter-like_ATP-bd"/>
</dbReference>
<dbReference type="PANTHER" id="PTHR48040">
    <property type="entry name" value="PLEIOTROPIC DRUG RESISTANCE PROTEIN 1-LIKE ISOFORM X1"/>
    <property type="match status" value="1"/>
</dbReference>
<dbReference type="Pfam" id="PF08370">
    <property type="entry name" value="PDR_assoc"/>
    <property type="match status" value="1"/>
</dbReference>